<evidence type="ECO:0000256" key="4">
    <source>
        <dbReference type="SAM" id="MobiDB-lite"/>
    </source>
</evidence>
<feature type="transmembrane region" description="Helical" evidence="5">
    <location>
        <begin position="191"/>
        <end position="210"/>
    </location>
</feature>
<dbReference type="GO" id="GO:0006890">
    <property type="term" value="P:retrograde vesicle-mediated transport, Golgi to endoplasmic reticulum"/>
    <property type="evidence" value="ECO:0007669"/>
    <property type="project" value="TreeGrafter"/>
</dbReference>
<keyword evidence="2 5" id="KW-1133">Transmembrane helix</keyword>
<dbReference type="Pfam" id="PF08690">
    <property type="entry name" value="GET2"/>
    <property type="match status" value="1"/>
</dbReference>
<evidence type="ECO:0008006" key="8">
    <source>
        <dbReference type="Google" id="ProtNLM"/>
    </source>
</evidence>
<evidence type="ECO:0000256" key="3">
    <source>
        <dbReference type="ARBA" id="ARBA00023136"/>
    </source>
</evidence>
<dbReference type="EMBL" id="LJZO01000025">
    <property type="protein sequence ID" value="ROV95102.1"/>
    <property type="molecule type" value="Genomic_DNA"/>
</dbReference>
<keyword evidence="7" id="KW-1185">Reference proteome</keyword>
<keyword evidence="3 5" id="KW-0472">Membrane</keyword>
<reference evidence="6 7" key="1">
    <citation type="submission" date="2015-09" db="EMBL/GenBank/DDBJ databases">
        <title>Host preference determinants of Valsa canker pathogens revealed by comparative genomics.</title>
        <authorList>
            <person name="Yin Z."/>
            <person name="Huang L."/>
        </authorList>
    </citation>
    <scope>NUCLEOTIDE SEQUENCE [LARGE SCALE GENOMIC DNA]</scope>
    <source>
        <strain evidence="6 7">YSFL</strain>
    </source>
</reference>
<dbReference type="PANTHER" id="PTHR28263:SF1">
    <property type="entry name" value="GOLGI TO ER TRAFFIC PROTEIN 2"/>
    <property type="match status" value="1"/>
</dbReference>
<feature type="region of interest" description="Disordered" evidence="4">
    <location>
        <begin position="1"/>
        <end position="44"/>
    </location>
</feature>
<evidence type="ECO:0000256" key="1">
    <source>
        <dbReference type="ARBA" id="ARBA00022692"/>
    </source>
</evidence>
<organism evidence="6 7">
    <name type="scientific">Cytospora chrysosperma</name>
    <name type="common">Cytospora canker fungus</name>
    <name type="synonym">Sphaeria chrysosperma</name>
    <dbReference type="NCBI Taxonomy" id="252740"/>
    <lineage>
        <taxon>Eukaryota</taxon>
        <taxon>Fungi</taxon>
        <taxon>Dikarya</taxon>
        <taxon>Ascomycota</taxon>
        <taxon>Pezizomycotina</taxon>
        <taxon>Sordariomycetes</taxon>
        <taxon>Sordariomycetidae</taxon>
        <taxon>Diaporthales</taxon>
        <taxon>Cytosporaceae</taxon>
        <taxon>Cytospora</taxon>
    </lineage>
</organism>
<evidence type="ECO:0000256" key="5">
    <source>
        <dbReference type="SAM" id="Phobius"/>
    </source>
</evidence>
<dbReference type="Proteomes" id="UP000284375">
    <property type="component" value="Unassembled WGS sequence"/>
</dbReference>
<keyword evidence="1 5" id="KW-0812">Transmembrane</keyword>
<evidence type="ECO:0000313" key="6">
    <source>
        <dbReference type="EMBL" id="ROV95102.1"/>
    </source>
</evidence>
<dbReference type="OrthoDB" id="5393181at2759"/>
<dbReference type="AlphaFoldDB" id="A0A423VVN3"/>
<dbReference type="STRING" id="252740.A0A423VVN3"/>
<name>A0A423VVN3_CYTCH</name>
<comment type="caution">
    <text evidence="6">The sequence shown here is derived from an EMBL/GenBank/DDBJ whole genome shotgun (WGS) entry which is preliminary data.</text>
</comment>
<feature type="compositionally biased region" description="Basic and acidic residues" evidence="4">
    <location>
        <begin position="19"/>
        <end position="32"/>
    </location>
</feature>
<gene>
    <name evidence="6" type="ORF">VSDG_05789</name>
</gene>
<dbReference type="InterPro" id="IPR028143">
    <property type="entry name" value="Get2/sif1"/>
</dbReference>
<evidence type="ECO:0000313" key="7">
    <source>
        <dbReference type="Proteomes" id="UP000284375"/>
    </source>
</evidence>
<sequence length="317" mass="33251">MTENAGLSPEDAASARAAEQARLRKERREAKIKAGGSARLNKITGLGGGLQRAFSSEASAEQHGDPDEVDISQHYYQPQTANRAPSPFPAGAGGIADPSNMSEDQLRQMMLGFDPSMAGGGPGGPDGEDPMMKMLTQMLGPGAVPPNFGGANGAGAANPFAGGANPFAAMGGMQPPQQAAAPDTYAAMWRLLHFVLAAGLGLYMALLTSFGGSKIERERAAFAAATAGEGEGEDVLRRYFFWTFGTAETILLTTRFLLEGRRGAPPGILGTVLGFLPEGRMKSMVGTGLKYSRIFSTVRSDILVCVFVLGICSWLRS</sequence>
<protein>
    <recommendedName>
        <fullName evidence="8">GET complex subunit GET2</fullName>
    </recommendedName>
</protein>
<proteinExistence type="predicted"/>
<dbReference type="PANTHER" id="PTHR28263">
    <property type="entry name" value="GOLGI TO ER TRAFFIC PROTEIN 2"/>
    <property type="match status" value="1"/>
</dbReference>
<accession>A0A423VVN3</accession>
<evidence type="ECO:0000256" key="2">
    <source>
        <dbReference type="ARBA" id="ARBA00022989"/>
    </source>
</evidence>